<reference evidence="1 2" key="1">
    <citation type="journal article" date="2013" name="PLoS ONE">
        <title>Genomic and secretomic analyses reveal unique features of the lignocellulolytic enzyme system of Penicillium decumbens.</title>
        <authorList>
            <person name="Liu G."/>
            <person name="Zhang L."/>
            <person name="Wei X."/>
            <person name="Zou G."/>
            <person name="Qin Y."/>
            <person name="Ma L."/>
            <person name="Li J."/>
            <person name="Zheng H."/>
            <person name="Wang S."/>
            <person name="Wang C."/>
            <person name="Xun L."/>
            <person name="Zhao G.-P."/>
            <person name="Zhou Z."/>
            <person name="Qu Y."/>
        </authorList>
    </citation>
    <scope>NUCLEOTIDE SEQUENCE [LARGE SCALE GENOMIC DNA]</scope>
    <source>
        <strain evidence="2">114-2 / CGMCC 5302</strain>
    </source>
</reference>
<keyword evidence="2" id="KW-1185">Reference proteome</keyword>
<accession>S7ZAC5</accession>
<gene>
    <name evidence="1" type="ORF">PDE_02112</name>
</gene>
<organism evidence="1 2">
    <name type="scientific">Penicillium oxalicum (strain 114-2 / CGMCC 5302)</name>
    <name type="common">Penicillium decumbens</name>
    <dbReference type="NCBI Taxonomy" id="933388"/>
    <lineage>
        <taxon>Eukaryota</taxon>
        <taxon>Fungi</taxon>
        <taxon>Dikarya</taxon>
        <taxon>Ascomycota</taxon>
        <taxon>Pezizomycotina</taxon>
        <taxon>Eurotiomycetes</taxon>
        <taxon>Eurotiomycetidae</taxon>
        <taxon>Eurotiales</taxon>
        <taxon>Aspergillaceae</taxon>
        <taxon>Penicillium</taxon>
    </lineage>
</organism>
<dbReference type="Proteomes" id="UP000019376">
    <property type="component" value="Unassembled WGS sequence"/>
</dbReference>
<name>S7ZAC5_PENO1</name>
<evidence type="ECO:0000313" key="1">
    <source>
        <dbReference type="EMBL" id="EPS27169.1"/>
    </source>
</evidence>
<dbReference type="AlphaFoldDB" id="S7ZAC5"/>
<sequence>MTKSIMAIWLNLKPPSNE</sequence>
<evidence type="ECO:0000313" key="2">
    <source>
        <dbReference type="Proteomes" id="UP000019376"/>
    </source>
</evidence>
<dbReference type="EMBL" id="KB644409">
    <property type="protein sequence ID" value="EPS27169.1"/>
    <property type="molecule type" value="Genomic_DNA"/>
</dbReference>
<dbReference type="HOGENOM" id="CLU_3430999_0_0_1"/>
<proteinExistence type="predicted"/>
<protein>
    <submittedName>
        <fullName evidence="1">Uncharacterized protein</fullName>
    </submittedName>
</protein>